<proteinExistence type="predicted"/>
<name>A0A183DRA4_9BILA</name>
<feature type="compositionally biased region" description="Polar residues" evidence="1">
    <location>
        <begin position="307"/>
        <end position="346"/>
    </location>
</feature>
<gene>
    <name evidence="2" type="ORF">GPUH_LOCUS11245</name>
</gene>
<feature type="compositionally biased region" description="Polar residues" evidence="1">
    <location>
        <begin position="456"/>
        <end position="466"/>
    </location>
</feature>
<evidence type="ECO:0000313" key="3">
    <source>
        <dbReference type="Proteomes" id="UP000271098"/>
    </source>
</evidence>
<reference evidence="2 3" key="2">
    <citation type="submission" date="2018-11" db="EMBL/GenBank/DDBJ databases">
        <authorList>
            <consortium name="Pathogen Informatics"/>
        </authorList>
    </citation>
    <scope>NUCLEOTIDE SEQUENCE [LARGE SCALE GENOMIC DNA]</scope>
</reference>
<dbReference type="OrthoDB" id="5873484at2759"/>
<feature type="region of interest" description="Disordered" evidence="1">
    <location>
        <begin position="307"/>
        <end position="365"/>
    </location>
</feature>
<feature type="compositionally biased region" description="Polar residues" evidence="1">
    <location>
        <begin position="68"/>
        <end position="82"/>
    </location>
</feature>
<evidence type="ECO:0000313" key="4">
    <source>
        <dbReference type="WBParaSite" id="GPUH_0001125801-mRNA-1"/>
    </source>
</evidence>
<feature type="compositionally biased region" description="Polar residues" evidence="1">
    <location>
        <begin position="128"/>
        <end position="138"/>
    </location>
</feature>
<feature type="region of interest" description="Disordered" evidence="1">
    <location>
        <begin position="452"/>
        <end position="471"/>
    </location>
</feature>
<dbReference type="WBParaSite" id="GPUH_0001125801-mRNA-1">
    <property type="protein sequence ID" value="GPUH_0001125801-mRNA-1"/>
    <property type="gene ID" value="GPUH_0001125801"/>
</dbReference>
<feature type="region of interest" description="Disordered" evidence="1">
    <location>
        <begin position="263"/>
        <end position="288"/>
    </location>
</feature>
<feature type="region of interest" description="Disordered" evidence="1">
    <location>
        <begin position="59"/>
        <end position="82"/>
    </location>
</feature>
<dbReference type="Proteomes" id="UP000271098">
    <property type="component" value="Unassembled WGS sequence"/>
</dbReference>
<keyword evidence="3" id="KW-1185">Reference proteome</keyword>
<evidence type="ECO:0000313" key="2">
    <source>
        <dbReference type="EMBL" id="VDN18525.1"/>
    </source>
</evidence>
<protein>
    <submittedName>
        <fullName evidence="4">Rho GTPase-activating protein 7</fullName>
    </submittedName>
</protein>
<dbReference type="EMBL" id="UYRT01078438">
    <property type="protein sequence ID" value="VDN18525.1"/>
    <property type="molecule type" value="Genomic_DNA"/>
</dbReference>
<feature type="compositionally biased region" description="Polar residues" evidence="1">
    <location>
        <begin position="272"/>
        <end position="288"/>
    </location>
</feature>
<dbReference type="AlphaFoldDB" id="A0A183DRA4"/>
<evidence type="ECO:0000256" key="1">
    <source>
        <dbReference type="SAM" id="MobiDB-lite"/>
    </source>
</evidence>
<sequence>MVLVQWLNLHNENAESKKVLVRRSLSVRELNGAMIDFTNQDSVTRWTSQILAEIDSLPSSRFDLTGQPPDTTNSGPEPNNSTCSISNLKGVDSTTAVACNSVASKKPPLSPHPVCQSGSTTTDISIEMGSVTSTPSPTDEQRLSAVAPSHQKSQENSKNTCAWAGILDPEDGLLYGPAARKAQRRTLRSKLNSTANNNNQFERKAGSQARLNLHNENAESKKVLVRRSLSVRELNGAMIDFTNQDSVTRWTSQILAEIDSLPSSRFDLTGQPPDTTNSGPEPNNSTCSISNLKGVDSTTAIACNSVTSKKTSQKPPLSSPPVCQSGSTTTDISIEMGSVTSTPSPTDEQRLPAVASSHQKSQEDIGRSLAVAEVTANITLMARPSERRKQSVHAVVVNARKSTQSENSNNATSCDPRNCFTTAGTKGAIRSTSGTESSRLWRFLTRKKRTPLKKSPNFSRNLQQSEKPAIDFTSVQKRATEAGKIASGQPSNSSKPSSRAYTSFAIDRKLEVPHLLISAHEILSGDKDKRRHTDNGIITGDYKARSGTYICSPMKAIAVVKNRDITSSEHVVGSRRMRNVNDAPSPLTVWKRRTYHFLISSINGQKWLFAVNTRIDGQLQDGCSIFISINKPDLLGV</sequence>
<feature type="region of interest" description="Disordered" evidence="1">
    <location>
        <begin position="128"/>
        <end position="157"/>
    </location>
</feature>
<organism evidence="4">
    <name type="scientific">Gongylonema pulchrum</name>
    <dbReference type="NCBI Taxonomy" id="637853"/>
    <lineage>
        <taxon>Eukaryota</taxon>
        <taxon>Metazoa</taxon>
        <taxon>Ecdysozoa</taxon>
        <taxon>Nematoda</taxon>
        <taxon>Chromadorea</taxon>
        <taxon>Rhabditida</taxon>
        <taxon>Spirurina</taxon>
        <taxon>Spiruromorpha</taxon>
        <taxon>Spiruroidea</taxon>
        <taxon>Gongylonematidae</taxon>
        <taxon>Gongylonema</taxon>
    </lineage>
</organism>
<accession>A0A183DRA4</accession>
<reference evidence="4" key="1">
    <citation type="submission" date="2016-06" db="UniProtKB">
        <authorList>
            <consortium name="WormBaseParasite"/>
        </authorList>
    </citation>
    <scope>IDENTIFICATION</scope>
</reference>